<dbReference type="GO" id="GO:0005524">
    <property type="term" value="F:ATP binding"/>
    <property type="evidence" value="ECO:0007669"/>
    <property type="project" value="UniProtKB-KW"/>
</dbReference>
<keyword evidence="2" id="KW-0547">Nucleotide-binding</keyword>
<organism evidence="5 6">
    <name type="scientific">Arthrobacter methylotrophus</name>
    <dbReference type="NCBI Taxonomy" id="121291"/>
    <lineage>
        <taxon>Bacteria</taxon>
        <taxon>Bacillati</taxon>
        <taxon>Actinomycetota</taxon>
        <taxon>Actinomycetes</taxon>
        <taxon>Micrococcales</taxon>
        <taxon>Micrococcaceae</taxon>
        <taxon>Arthrobacter</taxon>
    </lineage>
</organism>
<protein>
    <submittedName>
        <fullName evidence="5">ABC transporter ATP-binding protein</fullName>
    </submittedName>
</protein>
<keyword evidence="3 5" id="KW-0067">ATP-binding</keyword>
<feature type="domain" description="ABC transporter" evidence="4">
    <location>
        <begin position="9"/>
        <end position="259"/>
    </location>
</feature>
<dbReference type="EMBL" id="JBHMBH010000029">
    <property type="protein sequence ID" value="MFB9715274.1"/>
    <property type="molecule type" value="Genomic_DNA"/>
</dbReference>
<dbReference type="SUPFAM" id="SSF52540">
    <property type="entry name" value="P-loop containing nucleoside triphosphate hydrolases"/>
    <property type="match status" value="1"/>
</dbReference>
<dbReference type="InterPro" id="IPR027417">
    <property type="entry name" value="P-loop_NTPase"/>
</dbReference>
<dbReference type="Proteomes" id="UP001589536">
    <property type="component" value="Unassembled WGS sequence"/>
</dbReference>
<dbReference type="PANTHER" id="PTHR43776:SF8">
    <property type="entry name" value="ABC TRANSPORTER, ATP-BINDING PROTEIN"/>
    <property type="match status" value="1"/>
</dbReference>
<dbReference type="Pfam" id="PF00005">
    <property type="entry name" value="ABC_tran"/>
    <property type="match status" value="1"/>
</dbReference>
<evidence type="ECO:0000256" key="1">
    <source>
        <dbReference type="ARBA" id="ARBA00022448"/>
    </source>
</evidence>
<name>A0ABV5USV0_9MICC</name>
<accession>A0ABV5USV0</accession>
<gene>
    <name evidence="5" type="ORF">ACFFPI_14235</name>
</gene>
<keyword evidence="6" id="KW-1185">Reference proteome</keyword>
<dbReference type="InterPro" id="IPR003593">
    <property type="entry name" value="AAA+_ATPase"/>
</dbReference>
<dbReference type="InterPro" id="IPR003439">
    <property type="entry name" value="ABC_transporter-like_ATP-bd"/>
</dbReference>
<evidence type="ECO:0000313" key="6">
    <source>
        <dbReference type="Proteomes" id="UP001589536"/>
    </source>
</evidence>
<dbReference type="CDD" id="cd03257">
    <property type="entry name" value="ABC_NikE_OppD_transporters"/>
    <property type="match status" value="1"/>
</dbReference>
<dbReference type="RefSeq" id="WP_376954606.1">
    <property type="nucleotide sequence ID" value="NZ_JBHMBH010000029.1"/>
</dbReference>
<keyword evidence="1" id="KW-0813">Transport</keyword>
<sequence>MSDLTDLVLKVDHLTKTFHAKTKLSKKGEITAVNNVSFTLSRGQSIGIVGESGSGKSTTARIIVGLEQPTAGSVSVCGRERTWSSVSSAERRRRGREVQMVFQDPYSSLDPRQSAEDAVAEMVMLHFDLTRDECRTRTNQLLEQVGLSEIQGRLLPRALSGGQRQRVAIARALAARPKVLVLDEALAALDVSVQAQVLNLLNDIRENSDIAYVLITHNLAVARQVADDLLVMYHGEIIESGPTPRILDHPEHPYTQRLRAAVPGTGWDPGKLGLAPSES</sequence>
<dbReference type="PANTHER" id="PTHR43776">
    <property type="entry name" value="TRANSPORT ATP-BINDING PROTEIN"/>
    <property type="match status" value="1"/>
</dbReference>
<dbReference type="PROSITE" id="PS50893">
    <property type="entry name" value="ABC_TRANSPORTER_2"/>
    <property type="match status" value="1"/>
</dbReference>
<dbReference type="PROSITE" id="PS00211">
    <property type="entry name" value="ABC_TRANSPORTER_1"/>
    <property type="match status" value="1"/>
</dbReference>
<dbReference type="Gene3D" id="3.40.50.300">
    <property type="entry name" value="P-loop containing nucleotide triphosphate hydrolases"/>
    <property type="match status" value="1"/>
</dbReference>
<dbReference type="InterPro" id="IPR050319">
    <property type="entry name" value="ABC_transp_ATP-bind"/>
</dbReference>
<proteinExistence type="predicted"/>
<comment type="caution">
    <text evidence="5">The sequence shown here is derived from an EMBL/GenBank/DDBJ whole genome shotgun (WGS) entry which is preliminary data.</text>
</comment>
<reference evidence="5 6" key="1">
    <citation type="submission" date="2024-09" db="EMBL/GenBank/DDBJ databases">
        <authorList>
            <person name="Sun Q."/>
            <person name="Mori K."/>
        </authorList>
    </citation>
    <scope>NUCLEOTIDE SEQUENCE [LARGE SCALE GENOMIC DNA]</scope>
    <source>
        <strain evidence="5 6">JCM 13519</strain>
    </source>
</reference>
<evidence type="ECO:0000259" key="4">
    <source>
        <dbReference type="PROSITE" id="PS50893"/>
    </source>
</evidence>
<evidence type="ECO:0000256" key="3">
    <source>
        <dbReference type="ARBA" id="ARBA00022840"/>
    </source>
</evidence>
<dbReference type="InterPro" id="IPR017871">
    <property type="entry name" value="ABC_transporter-like_CS"/>
</dbReference>
<evidence type="ECO:0000313" key="5">
    <source>
        <dbReference type="EMBL" id="MFB9715274.1"/>
    </source>
</evidence>
<evidence type="ECO:0000256" key="2">
    <source>
        <dbReference type="ARBA" id="ARBA00022741"/>
    </source>
</evidence>
<dbReference type="SMART" id="SM00382">
    <property type="entry name" value="AAA"/>
    <property type="match status" value="1"/>
</dbReference>